<protein>
    <submittedName>
        <fullName evidence="1">Uncharacterized protein</fullName>
    </submittedName>
</protein>
<gene>
    <name evidence="1" type="ORF">PS723_01999</name>
</gene>
<name>A0A5E7BM17_PSEFL</name>
<reference evidence="1 2" key="1">
    <citation type="submission" date="2019-09" db="EMBL/GenBank/DDBJ databases">
        <authorList>
            <person name="Chandra G."/>
            <person name="Truman W A."/>
        </authorList>
    </citation>
    <scope>NUCLEOTIDE SEQUENCE [LARGE SCALE GENOMIC DNA]</scope>
    <source>
        <strain evidence="1">PS723</strain>
    </source>
</reference>
<evidence type="ECO:0000313" key="2">
    <source>
        <dbReference type="Proteomes" id="UP000379480"/>
    </source>
</evidence>
<dbReference type="InterPro" id="IPR015943">
    <property type="entry name" value="WD40/YVTN_repeat-like_dom_sf"/>
</dbReference>
<proteinExistence type="predicted"/>
<dbReference type="RefSeq" id="WP_150803504.1">
    <property type="nucleotide sequence ID" value="NZ_CABVHY010000008.1"/>
</dbReference>
<evidence type="ECO:0000313" key="1">
    <source>
        <dbReference type="EMBL" id="VVN92655.1"/>
    </source>
</evidence>
<dbReference type="OrthoDB" id="6862936at2"/>
<sequence length="326" mass="37144">MTMKQSKKLTMNTGSAITRDMYYMSCSFAGSSLDEPYSRLFFYQDKNKDKWFYHDQQNWHVVSTCFPPPITGEVRKVYALSEEGDIECFSREATITEKIKDAGLEPSSKFYGYVNKINHIDGNLYVCGHRGQIYKKNKLTWEHFDDGILQTEKLIPDDADLSFREKIRNSVNSTLDLFDINGSRNNIYTVGNNGFIAHHNGINWLTLAKLTAADLHCAHLTQTDVVWIVGSQGTVLNGSADLGFKVLTRKMLDSDFYSITEFQGRMFIGASDGIYTFHNSILSKLNIAVKEVSSIESKDGVLWVLSSEKLLRFDGQTWEEFKHIDN</sequence>
<dbReference type="AlphaFoldDB" id="A0A5E7BM17"/>
<dbReference type="Gene3D" id="2.130.10.10">
    <property type="entry name" value="YVTN repeat-like/Quinoprotein amine dehydrogenase"/>
    <property type="match status" value="1"/>
</dbReference>
<dbReference type="Proteomes" id="UP000379480">
    <property type="component" value="Unassembled WGS sequence"/>
</dbReference>
<dbReference type="EMBL" id="CABVHY010000008">
    <property type="protein sequence ID" value="VVN92655.1"/>
    <property type="molecule type" value="Genomic_DNA"/>
</dbReference>
<accession>A0A5E7BM17</accession>
<organism evidence="1 2">
    <name type="scientific">Pseudomonas fluorescens</name>
    <dbReference type="NCBI Taxonomy" id="294"/>
    <lineage>
        <taxon>Bacteria</taxon>
        <taxon>Pseudomonadati</taxon>
        <taxon>Pseudomonadota</taxon>
        <taxon>Gammaproteobacteria</taxon>
        <taxon>Pseudomonadales</taxon>
        <taxon>Pseudomonadaceae</taxon>
        <taxon>Pseudomonas</taxon>
    </lineage>
</organism>